<name>L0IFR5_HALRX</name>
<dbReference type="GeneID" id="14378194"/>
<feature type="transmembrane region" description="Helical" evidence="1">
    <location>
        <begin position="49"/>
        <end position="72"/>
    </location>
</feature>
<keyword evidence="1" id="KW-0472">Membrane</keyword>
<dbReference type="KEGG" id="hru:Halru_3122"/>
<evidence type="ECO:0000313" key="3">
    <source>
        <dbReference type="Proteomes" id="UP000010846"/>
    </source>
</evidence>
<gene>
    <name evidence="2" type="ordered locus">Halru_3122</name>
</gene>
<proteinExistence type="predicted"/>
<feature type="transmembrane region" description="Helical" evidence="1">
    <location>
        <begin position="21"/>
        <end position="43"/>
    </location>
</feature>
<dbReference type="RefSeq" id="WP_015302270.1">
    <property type="nucleotide sequence ID" value="NC_019964.1"/>
</dbReference>
<dbReference type="EMBL" id="CP003050">
    <property type="protein sequence ID" value="AGB17688.1"/>
    <property type="molecule type" value="Genomic_DNA"/>
</dbReference>
<keyword evidence="1" id="KW-0812">Transmembrane</keyword>
<dbReference type="Proteomes" id="UP000010846">
    <property type="component" value="Chromosome"/>
</dbReference>
<dbReference type="AlphaFoldDB" id="L0IFR5"/>
<dbReference type="HOGENOM" id="CLU_1127077_0_0_2"/>
<reference evidence="2" key="1">
    <citation type="submission" date="2011-09" db="EMBL/GenBank/DDBJ databases">
        <title>Complete sequence of Halovivax ruber XH-70.</title>
        <authorList>
            <consortium name="US DOE Joint Genome Institute"/>
            <person name="Lucas S."/>
            <person name="Han J."/>
            <person name="Lapidus A."/>
            <person name="Cheng J.-F."/>
            <person name="Goodwin L."/>
            <person name="Pitluck S."/>
            <person name="Peters L."/>
            <person name="Mikhailova N."/>
            <person name="Davenport K."/>
            <person name="Detter J.C."/>
            <person name="Han C."/>
            <person name="Tapia R."/>
            <person name="Land M."/>
            <person name="Hauser L."/>
            <person name="Kyrpides N."/>
            <person name="Ivanova N."/>
            <person name="Pagani I."/>
            <person name="Sproer C."/>
            <person name="Anderson I."/>
            <person name="Woyke T."/>
        </authorList>
    </citation>
    <scope>NUCLEOTIDE SEQUENCE</scope>
    <source>
        <strain evidence="2">XH-70</strain>
    </source>
</reference>
<evidence type="ECO:0000313" key="2">
    <source>
        <dbReference type="EMBL" id="AGB17688.1"/>
    </source>
</evidence>
<feature type="transmembrane region" description="Helical" evidence="1">
    <location>
        <begin position="107"/>
        <end position="126"/>
    </location>
</feature>
<sequence length="225" mass="23608">MTEAARIQWHRDADTSPLIRVCWSLGVGTLFGALALIVFGRLLGLAAQVGGQVLLLGALVATGVAVLALAIAGNSAQRLATIVGYLPVVEYTPDEAADTRLKRGIDAAVGAVFVGALIAGFDTLIVGNVGEMLAAATIPLSVVFLLAAVFMRSTGVLDPDEGVLFLYEPEDAIDLEQLSAVSTRSIGGSAIVRLRYRTPDNEYIPGPRRLLLPQRVATELESLVG</sequence>
<protein>
    <submittedName>
        <fullName evidence="2">Uncharacterized protein</fullName>
    </submittedName>
</protein>
<keyword evidence="1" id="KW-1133">Transmembrane helix</keyword>
<accession>L0IFR5</accession>
<organism evidence="2 3">
    <name type="scientific">Halovivax ruber (strain DSM 18193 / JCM 13892 / XH-70)</name>
    <dbReference type="NCBI Taxonomy" id="797302"/>
    <lineage>
        <taxon>Archaea</taxon>
        <taxon>Methanobacteriati</taxon>
        <taxon>Methanobacteriota</taxon>
        <taxon>Stenosarchaea group</taxon>
        <taxon>Halobacteria</taxon>
        <taxon>Halobacteriales</taxon>
        <taxon>Natrialbaceae</taxon>
        <taxon>Halovivax</taxon>
    </lineage>
</organism>
<evidence type="ECO:0000256" key="1">
    <source>
        <dbReference type="SAM" id="Phobius"/>
    </source>
</evidence>
<feature type="transmembrane region" description="Helical" evidence="1">
    <location>
        <begin position="132"/>
        <end position="151"/>
    </location>
</feature>
<keyword evidence="3" id="KW-1185">Reference proteome</keyword>
<dbReference type="OrthoDB" id="157319at2157"/>
<dbReference type="eggNOG" id="arCOG10704">
    <property type="taxonomic scope" value="Archaea"/>
</dbReference>